<dbReference type="Proteomes" id="UP000054549">
    <property type="component" value="Unassembled WGS sequence"/>
</dbReference>
<feature type="region of interest" description="Disordered" evidence="1">
    <location>
        <begin position="77"/>
        <end position="108"/>
    </location>
</feature>
<evidence type="ECO:0000313" key="3">
    <source>
        <dbReference type="Proteomes" id="UP000054549"/>
    </source>
</evidence>
<keyword evidence="3" id="KW-1185">Reference proteome</keyword>
<proteinExistence type="predicted"/>
<dbReference type="InParanoid" id="A0A0C2SML2"/>
<organism evidence="2 3">
    <name type="scientific">Amanita muscaria (strain Koide BX008)</name>
    <dbReference type="NCBI Taxonomy" id="946122"/>
    <lineage>
        <taxon>Eukaryota</taxon>
        <taxon>Fungi</taxon>
        <taxon>Dikarya</taxon>
        <taxon>Basidiomycota</taxon>
        <taxon>Agaricomycotina</taxon>
        <taxon>Agaricomycetes</taxon>
        <taxon>Agaricomycetidae</taxon>
        <taxon>Agaricales</taxon>
        <taxon>Pluteineae</taxon>
        <taxon>Amanitaceae</taxon>
        <taxon>Amanita</taxon>
    </lineage>
</organism>
<feature type="region of interest" description="Disordered" evidence="1">
    <location>
        <begin position="1"/>
        <end position="32"/>
    </location>
</feature>
<accession>A0A0C2SML2</accession>
<name>A0A0C2SML2_AMAMK</name>
<dbReference type="HOGENOM" id="CLU_2049098_0_0_1"/>
<feature type="compositionally biased region" description="Acidic residues" evidence="1">
    <location>
        <begin position="83"/>
        <end position="103"/>
    </location>
</feature>
<feature type="compositionally biased region" description="Polar residues" evidence="1">
    <location>
        <begin position="1"/>
        <end position="16"/>
    </location>
</feature>
<evidence type="ECO:0000313" key="2">
    <source>
        <dbReference type="EMBL" id="KIL55204.1"/>
    </source>
</evidence>
<gene>
    <name evidence="2" type="ORF">M378DRAFT_182286</name>
</gene>
<evidence type="ECO:0000256" key="1">
    <source>
        <dbReference type="SAM" id="MobiDB-lite"/>
    </source>
</evidence>
<sequence length="124" mass="14354">MTLTTKFSTLKITTSPPAKRIPSSDDEPDIKHMKAPTTAVGEGYLEQQNALRHRRAAMFKAYLAKREKLRLGHFRGLSWHYEDEPEEEEEEEDDDHDDKDEAEESKWLDCIRERAAVKAAHQMA</sequence>
<reference evidence="2 3" key="1">
    <citation type="submission" date="2014-04" db="EMBL/GenBank/DDBJ databases">
        <title>Evolutionary Origins and Diversification of the Mycorrhizal Mutualists.</title>
        <authorList>
            <consortium name="DOE Joint Genome Institute"/>
            <consortium name="Mycorrhizal Genomics Consortium"/>
            <person name="Kohler A."/>
            <person name="Kuo A."/>
            <person name="Nagy L.G."/>
            <person name="Floudas D."/>
            <person name="Copeland A."/>
            <person name="Barry K.W."/>
            <person name="Cichocki N."/>
            <person name="Veneault-Fourrey C."/>
            <person name="LaButti K."/>
            <person name="Lindquist E.A."/>
            <person name="Lipzen A."/>
            <person name="Lundell T."/>
            <person name="Morin E."/>
            <person name="Murat C."/>
            <person name="Riley R."/>
            <person name="Ohm R."/>
            <person name="Sun H."/>
            <person name="Tunlid A."/>
            <person name="Henrissat B."/>
            <person name="Grigoriev I.V."/>
            <person name="Hibbett D.S."/>
            <person name="Martin F."/>
        </authorList>
    </citation>
    <scope>NUCLEOTIDE SEQUENCE [LARGE SCALE GENOMIC DNA]</scope>
    <source>
        <strain evidence="2 3">Koide BX008</strain>
    </source>
</reference>
<protein>
    <submittedName>
        <fullName evidence="2">Uncharacterized protein</fullName>
    </submittedName>
</protein>
<dbReference type="EMBL" id="KN818550">
    <property type="protein sequence ID" value="KIL55204.1"/>
    <property type="molecule type" value="Genomic_DNA"/>
</dbReference>
<dbReference type="AlphaFoldDB" id="A0A0C2SML2"/>